<dbReference type="AlphaFoldDB" id="A0A142IQM3"/>
<comment type="caution">
    <text evidence="1">The sequence shown here is derived from an EMBL/GenBank/DDBJ whole genome shotgun (WGS) entry which is preliminary data.</text>
</comment>
<evidence type="ECO:0000313" key="1">
    <source>
        <dbReference type="EMBL" id="TXI30816.1"/>
    </source>
</evidence>
<dbReference type="GeneID" id="42930045"/>
<dbReference type="PROSITE" id="PS51257">
    <property type="entry name" value="PROKAR_LIPOPROTEIN"/>
    <property type="match status" value="1"/>
</dbReference>
<reference evidence="1 2" key="1">
    <citation type="submission" date="2018-09" db="EMBL/GenBank/DDBJ databases">
        <title>Metagenome Assembled Genomes from an Advanced Water Purification Facility.</title>
        <authorList>
            <person name="Stamps B.W."/>
            <person name="Spear J.R."/>
        </authorList>
    </citation>
    <scope>NUCLEOTIDE SEQUENCE [LARGE SCALE GENOMIC DNA]</scope>
    <source>
        <strain evidence="1">Bin_52_1</strain>
    </source>
</reference>
<accession>A0A142IQM3</accession>
<proteinExistence type="predicted"/>
<dbReference type="RefSeq" id="WP_061903989.1">
    <property type="nucleotide sequence ID" value="NZ_CP014784.1"/>
</dbReference>
<dbReference type="KEGG" id="palc:A0T30_09610"/>
<evidence type="ECO:0000313" key="2">
    <source>
        <dbReference type="Proteomes" id="UP000321110"/>
    </source>
</evidence>
<dbReference type="EMBL" id="SSFO01000213">
    <property type="protein sequence ID" value="TXI30816.1"/>
    <property type="molecule type" value="Genomic_DNA"/>
</dbReference>
<organism evidence="1 2">
    <name type="scientific">Aquipseudomonas alcaligenes</name>
    <name type="common">Pseudomonas alcaligenes</name>
    <dbReference type="NCBI Taxonomy" id="43263"/>
    <lineage>
        <taxon>Bacteria</taxon>
        <taxon>Pseudomonadati</taxon>
        <taxon>Pseudomonadota</taxon>
        <taxon>Gammaproteobacteria</taxon>
        <taxon>Pseudomonadales</taxon>
        <taxon>Pseudomonadaceae</taxon>
        <taxon>Aquipseudomonas</taxon>
    </lineage>
</organism>
<name>A0A142IQM3_AQUAC</name>
<sequence>MKFQWIWIALLLVGCAEPESPSQFYERYNQRVIDGISFADDAAHFSARKRAQVEARLAALPAGESGREQMIASYLQFSREVARCKTLQLQSQQVQEQRAELLYAQTDSCGKAAAEPEKHKVILVWEDGWKIDEVEIAL</sequence>
<dbReference type="Proteomes" id="UP000321110">
    <property type="component" value="Unassembled WGS sequence"/>
</dbReference>
<gene>
    <name evidence="1" type="ORF">E6Q69_12845</name>
</gene>
<protein>
    <submittedName>
        <fullName evidence="1">Uncharacterized protein</fullName>
    </submittedName>
</protein>